<keyword evidence="10" id="KW-0119">Carbohydrate metabolism</keyword>
<evidence type="ECO:0000256" key="6">
    <source>
        <dbReference type="ARBA" id="ARBA00018569"/>
    </source>
</evidence>
<dbReference type="InterPro" id="IPR036291">
    <property type="entry name" value="NAD(P)-bd_dom_sf"/>
</dbReference>
<dbReference type="Gene3D" id="3.40.50.720">
    <property type="entry name" value="NAD(P)-binding Rossmann-like Domain"/>
    <property type="match status" value="1"/>
</dbReference>
<dbReference type="EMBL" id="BAABDJ010000007">
    <property type="protein sequence ID" value="GAA4003662.1"/>
    <property type="molecule type" value="Genomic_DNA"/>
</dbReference>
<dbReference type="EC" id="5.1.3.2" evidence="5 10"/>
<evidence type="ECO:0000256" key="10">
    <source>
        <dbReference type="RuleBase" id="RU366046"/>
    </source>
</evidence>
<comment type="similarity">
    <text evidence="4 10">Belongs to the NAD(P)-dependent epimerase/dehydratase family.</text>
</comment>
<feature type="domain" description="NAD-dependent epimerase/dehydratase" evidence="11">
    <location>
        <begin position="30"/>
        <end position="292"/>
    </location>
</feature>
<dbReference type="PRINTS" id="PR01713">
    <property type="entry name" value="NUCEPIMERASE"/>
</dbReference>
<dbReference type="Gene3D" id="3.90.25.10">
    <property type="entry name" value="UDP-galactose 4-epimerase, domain 1"/>
    <property type="match status" value="1"/>
</dbReference>
<dbReference type="InterPro" id="IPR005886">
    <property type="entry name" value="UDP_G4E"/>
</dbReference>
<keyword evidence="9 10" id="KW-0413">Isomerase</keyword>
<comment type="subunit">
    <text evidence="10">Homodimer.</text>
</comment>
<comment type="catalytic activity">
    <reaction evidence="1 10">
        <text>UDP-alpha-D-glucose = UDP-alpha-D-galactose</text>
        <dbReference type="Rhea" id="RHEA:22168"/>
        <dbReference type="ChEBI" id="CHEBI:58885"/>
        <dbReference type="ChEBI" id="CHEBI:66914"/>
        <dbReference type="EC" id="5.1.3.2"/>
    </reaction>
</comment>
<evidence type="ECO:0000313" key="12">
    <source>
        <dbReference type="EMBL" id="GAA4003662.1"/>
    </source>
</evidence>
<proteinExistence type="inferred from homology"/>
<evidence type="ECO:0000256" key="9">
    <source>
        <dbReference type="ARBA" id="ARBA00023235"/>
    </source>
</evidence>
<keyword evidence="13" id="KW-1185">Reference proteome</keyword>
<evidence type="ECO:0000256" key="1">
    <source>
        <dbReference type="ARBA" id="ARBA00000083"/>
    </source>
</evidence>
<dbReference type="PANTHER" id="PTHR43725:SF47">
    <property type="entry name" value="UDP-GLUCOSE 4-EPIMERASE"/>
    <property type="match status" value="1"/>
</dbReference>
<comment type="caution">
    <text evidence="12">The sequence shown here is derived from an EMBL/GenBank/DDBJ whole genome shotgun (WGS) entry which is preliminary data.</text>
</comment>
<keyword evidence="7 10" id="KW-0520">NAD</keyword>
<accession>A0ABP7RXH4</accession>
<evidence type="ECO:0000256" key="4">
    <source>
        <dbReference type="ARBA" id="ARBA00007637"/>
    </source>
</evidence>
<evidence type="ECO:0000256" key="7">
    <source>
        <dbReference type="ARBA" id="ARBA00023027"/>
    </source>
</evidence>
<name>A0ABP7RXH4_9BACT</name>
<comment type="cofactor">
    <cofactor evidence="2 10">
        <name>NAD(+)</name>
        <dbReference type="ChEBI" id="CHEBI:57540"/>
    </cofactor>
</comment>
<dbReference type="CDD" id="cd05247">
    <property type="entry name" value="UDP_G4E_1_SDR_e"/>
    <property type="match status" value="1"/>
</dbReference>
<comment type="pathway">
    <text evidence="3 10">Carbohydrate metabolism; galactose metabolism.</text>
</comment>
<dbReference type="Pfam" id="PF01370">
    <property type="entry name" value="Epimerase"/>
    <property type="match status" value="1"/>
</dbReference>
<protein>
    <recommendedName>
        <fullName evidence="6 10">UDP-glucose 4-epimerase</fullName>
        <ecNumber evidence="5 10">5.1.3.2</ecNumber>
    </recommendedName>
</protein>
<dbReference type="Proteomes" id="UP001500567">
    <property type="component" value="Unassembled WGS sequence"/>
</dbReference>
<evidence type="ECO:0000256" key="2">
    <source>
        <dbReference type="ARBA" id="ARBA00001911"/>
    </source>
</evidence>
<reference evidence="13" key="1">
    <citation type="journal article" date="2019" name="Int. J. Syst. Evol. Microbiol.">
        <title>The Global Catalogue of Microorganisms (GCM) 10K type strain sequencing project: providing services to taxonomists for standard genome sequencing and annotation.</title>
        <authorList>
            <consortium name="The Broad Institute Genomics Platform"/>
            <consortium name="The Broad Institute Genome Sequencing Center for Infectious Disease"/>
            <person name="Wu L."/>
            <person name="Ma J."/>
        </authorList>
    </citation>
    <scope>NUCLEOTIDE SEQUENCE [LARGE SCALE GENOMIC DNA]</scope>
    <source>
        <strain evidence="13">JCM 17224</strain>
    </source>
</reference>
<evidence type="ECO:0000256" key="3">
    <source>
        <dbReference type="ARBA" id="ARBA00004947"/>
    </source>
</evidence>
<organism evidence="12 13">
    <name type="scientific">Hymenobacter fastidiosus</name>
    <dbReference type="NCBI Taxonomy" id="486264"/>
    <lineage>
        <taxon>Bacteria</taxon>
        <taxon>Pseudomonadati</taxon>
        <taxon>Bacteroidota</taxon>
        <taxon>Cytophagia</taxon>
        <taxon>Cytophagales</taxon>
        <taxon>Hymenobacteraceae</taxon>
        <taxon>Hymenobacter</taxon>
    </lineage>
</organism>
<dbReference type="SUPFAM" id="SSF51735">
    <property type="entry name" value="NAD(P)-binding Rossmann-fold domains"/>
    <property type="match status" value="1"/>
</dbReference>
<evidence type="ECO:0000256" key="8">
    <source>
        <dbReference type="ARBA" id="ARBA00023144"/>
    </source>
</evidence>
<dbReference type="NCBIfam" id="TIGR01179">
    <property type="entry name" value="galE"/>
    <property type="match status" value="1"/>
</dbReference>
<evidence type="ECO:0000313" key="13">
    <source>
        <dbReference type="Proteomes" id="UP001500567"/>
    </source>
</evidence>
<dbReference type="InterPro" id="IPR001509">
    <property type="entry name" value="Epimerase_deHydtase"/>
</dbReference>
<sequence>MPVASSFNEWGLATGNWQLATDKLMTRTKILVTGGAGYIGSHAVVELYEAGYQPVIVDDFSNSQESVLAGLKAILGVAVPCYRIDCADAVALRGVFAQEPGIAGVIHFAAFKAVGESVSEPLKYYRNNVGSLLTLLTVMPEFGVKSLVFSSSCTVYGVPDQLPVTEQTPTKKATSPYGNTKQMCEDILNDTAAADASLRTILLRYFNPIGAHASARIGELPLGVPNNLVPFITQTAAGIREKLTIYGDTYATPDGTNIRDYIHVVDLAQAHVVAVQRLLEGSSAAVETFNVGTGRGNSVLEVVQTFERATGQKLNYIIGAARPGDVPAIYADVTKATRELGFQTTTSLEDSLASSWKWQQSL</sequence>
<keyword evidence="8" id="KW-0299">Galactose metabolism</keyword>
<gene>
    <name evidence="12" type="primary">galE</name>
    <name evidence="12" type="ORF">GCM10022408_14070</name>
</gene>
<dbReference type="PANTHER" id="PTHR43725">
    <property type="entry name" value="UDP-GLUCOSE 4-EPIMERASE"/>
    <property type="match status" value="1"/>
</dbReference>
<evidence type="ECO:0000256" key="5">
    <source>
        <dbReference type="ARBA" id="ARBA00013189"/>
    </source>
</evidence>
<evidence type="ECO:0000259" key="11">
    <source>
        <dbReference type="Pfam" id="PF01370"/>
    </source>
</evidence>